<dbReference type="EMBL" id="VLTN01000013">
    <property type="protein sequence ID" value="KAA0154133.1"/>
    <property type="molecule type" value="Genomic_DNA"/>
</dbReference>
<sequence length="819" mass="82209">MAQSFDEGRASAQLASSMLGATDLESDRKIEVDISWLDFDYVARCSDPDRLHAMLDVLKSGSQGRYPELERATEDRLVAVLPADKRALYLARTRGASAAEVAGAKAELEDWRRRLLQSLKLPESLDPAAMSDAERRAAAENERNKGNESFRVGEAEAAALSYGRAMAFLGFGPGMASLAAAAGPASGSPAGAGAGAGVGVGHAVAELAATVASNRAQANLQLKRFAAAEQDADSAVAVFQAAEEDSDDEDDGGAAEAAASGGTGPKPGAGAGGGAIALAIEEEDEDEDEADATAAAAATTDGAAHGSSGGAIALAIHEEDEDDDDDQKQGVTEPAAAATAAASVAPRTVPAQASTAPAPLAPAAKQTPPVYDVPALRRLVAESLKSAGNSAWASGDKATAEQRFRDSARADPHFLPARANLANALLSLGRPAAAALHAKAASALVGFRSADDAAALDSDGSAAHPHGLPLTSGAGSLCRPLVVKCLYREGLALLRVGRPDEALGVLQTVLAIDQGQTKAREAYNEALMAVAGGEVDVDAKVLPAGEQIEEMGLEELRAAAAAAGLASEGEPAQAQPQAAAPVAKAAAAAGGALEAAAADEAPSAALARRAEEAGHAAAAPPAPAAAASAASAGGPSAPSLASAAPAAAAAKPSTPAKAPRFVAAAGGLSPEKAREAVELASRAVAASRLPPPPADGAELERGLDLLQRRADDGTGSWADVAAFLESVDATALKGMFRRRELELAALETALHGLAVAAPSRPKVAIRILRDLAGARGFAMLTSLLGEDDLARARTVLNAAVDAAVLPKACVKVRKAFALA</sequence>
<evidence type="ECO:0000256" key="5">
    <source>
        <dbReference type="SAM" id="MobiDB-lite"/>
    </source>
</evidence>
<dbReference type="AlphaFoldDB" id="A0A5A8CLX8"/>
<dbReference type="GO" id="GO:0005829">
    <property type="term" value="C:cytosol"/>
    <property type="evidence" value="ECO:0007669"/>
    <property type="project" value="TreeGrafter"/>
</dbReference>
<feature type="compositionally biased region" description="Gly residues" evidence="5">
    <location>
        <begin position="261"/>
        <end position="275"/>
    </location>
</feature>
<feature type="compositionally biased region" description="Acidic residues" evidence="5">
    <location>
        <begin position="242"/>
        <end position="253"/>
    </location>
</feature>
<dbReference type="SMART" id="SM00028">
    <property type="entry name" value="TPR"/>
    <property type="match status" value="4"/>
</dbReference>
<dbReference type="Gene3D" id="1.25.40.10">
    <property type="entry name" value="Tetratricopeptide repeat domain"/>
    <property type="match status" value="2"/>
</dbReference>
<feature type="compositionally biased region" description="Low complexity" evidence="5">
    <location>
        <begin position="292"/>
        <end position="315"/>
    </location>
</feature>
<dbReference type="InterPro" id="IPR011990">
    <property type="entry name" value="TPR-like_helical_dom_sf"/>
</dbReference>
<protein>
    <recommendedName>
        <fullName evidence="8">RNA-polymerase II-associated protein 3-like C-terminal domain-containing protein</fullName>
    </recommendedName>
</protein>
<evidence type="ECO:0008006" key="8">
    <source>
        <dbReference type="Google" id="ProtNLM"/>
    </source>
</evidence>
<feature type="compositionally biased region" description="Basic and acidic residues" evidence="5">
    <location>
        <begin position="132"/>
        <end position="146"/>
    </location>
</feature>
<evidence type="ECO:0000256" key="1">
    <source>
        <dbReference type="ARBA" id="ARBA00004496"/>
    </source>
</evidence>
<keyword evidence="2" id="KW-0963">Cytoplasm</keyword>
<dbReference type="GO" id="GO:0006626">
    <property type="term" value="P:protein targeting to mitochondrion"/>
    <property type="evidence" value="ECO:0007669"/>
    <property type="project" value="TreeGrafter"/>
</dbReference>
<gene>
    <name evidence="6" type="ORF">FNF29_02753</name>
</gene>
<proteinExistence type="predicted"/>
<feature type="compositionally biased region" description="Low complexity" evidence="5">
    <location>
        <begin position="331"/>
        <end position="367"/>
    </location>
</feature>
<evidence type="ECO:0000256" key="3">
    <source>
        <dbReference type="ARBA" id="ARBA00022737"/>
    </source>
</evidence>
<dbReference type="PANTHER" id="PTHR45984:SF1">
    <property type="entry name" value="SPAG1 AXONEMAL DYNEIN ASSEMBLY FACTOR"/>
    <property type="match status" value="1"/>
</dbReference>
<feature type="compositionally biased region" description="Acidic residues" evidence="5">
    <location>
        <begin position="280"/>
        <end position="291"/>
    </location>
</feature>
<keyword evidence="4" id="KW-0802">TPR repeat</keyword>
<dbReference type="InterPro" id="IPR019734">
    <property type="entry name" value="TPR_rpt"/>
</dbReference>
<evidence type="ECO:0000256" key="2">
    <source>
        <dbReference type="ARBA" id="ARBA00022490"/>
    </source>
</evidence>
<keyword evidence="3" id="KW-0677">Repeat</keyword>
<feature type="region of interest" description="Disordered" evidence="5">
    <location>
        <begin position="241"/>
        <end position="367"/>
    </location>
</feature>
<organism evidence="6 7">
    <name type="scientific">Cafeteria roenbergensis</name>
    <name type="common">Marine flagellate</name>
    <dbReference type="NCBI Taxonomy" id="33653"/>
    <lineage>
        <taxon>Eukaryota</taxon>
        <taxon>Sar</taxon>
        <taxon>Stramenopiles</taxon>
        <taxon>Bigyra</taxon>
        <taxon>Opalozoa</taxon>
        <taxon>Bicosoecida</taxon>
        <taxon>Cafeteriaceae</taxon>
        <taxon>Cafeteria</taxon>
    </lineage>
</organism>
<accession>A0A5A8CLX8</accession>
<dbReference type="GO" id="GO:0005739">
    <property type="term" value="C:mitochondrion"/>
    <property type="evidence" value="ECO:0007669"/>
    <property type="project" value="TreeGrafter"/>
</dbReference>
<comment type="subcellular location">
    <subcellularLocation>
        <location evidence="1">Cytoplasm</location>
    </subcellularLocation>
</comment>
<evidence type="ECO:0000313" key="7">
    <source>
        <dbReference type="Proteomes" id="UP000323011"/>
    </source>
</evidence>
<feature type="region of interest" description="Disordered" evidence="5">
    <location>
        <begin position="127"/>
        <end position="146"/>
    </location>
</feature>
<dbReference type="InterPro" id="IPR051982">
    <property type="entry name" value="CiliaryAsmbly_MitoImport"/>
</dbReference>
<dbReference type="SUPFAM" id="SSF48452">
    <property type="entry name" value="TPR-like"/>
    <property type="match status" value="1"/>
</dbReference>
<dbReference type="Proteomes" id="UP000323011">
    <property type="component" value="Unassembled WGS sequence"/>
</dbReference>
<comment type="caution">
    <text evidence="6">The sequence shown here is derived from an EMBL/GenBank/DDBJ whole genome shotgun (WGS) entry which is preliminary data.</text>
</comment>
<keyword evidence="7" id="KW-1185">Reference proteome</keyword>
<evidence type="ECO:0000256" key="4">
    <source>
        <dbReference type="ARBA" id="ARBA00022803"/>
    </source>
</evidence>
<evidence type="ECO:0000313" key="6">
    <source>
        <dbReference type="EMBL" id="KAA0154133.1"/>
    </source>
</evidence>
<dbReference type="PANTHER" id="PTHR45984">
    <property type="entry name" value="RNA (RNA) POLYMERASE II ASSOCIATED PROTEIN HOMOLOG"/>
    <property type="match status" value="1"/>
</dbReference>
<reference evidence="6 7" key="1">
    <citation type="submission" date="2019-07" db="EMBL/GenBank/DDBJ databases">
        <title>Genomes of Cafeteria roenbergensis.</title>
        <authorList>
            <person name="Fischer M.G."/>
            <person name="Hackl T."/>
            <person name="Roman M."/>
        </authorList>
    </citation>
    <scope>NUCLEOTIDE SEQUENCE [LARGE SCALE GENOMIC DNA]</scope>
    <source>
        <strain evidence="6 7">BVI</strain>
    </source>
</reference>
<name>A0A5A8CLX8_CAFRO</name>
<dbReference type="GO" id="GO:0031072">
    <property type="term" value="F:heat shock protein binding"/>
    <property type="evidence" value="ECO:0007669"/>
    <property type="project" value="TreeGrafter"/>
</dbReference>